<dbReference type="Gene3D" id="1.10.357.10">
    <property type="entry name" value="Tetracycline Repressor, domain 2"/>
    <property type="match status" value="1"/>
</dbReference>
<keyword evidence="2 4" id="KW-0238">DNA-binding</keyword>
<reference evidence="6" key="1">
    <citation type="submission" date="2022-12" db="EMBL/GenBank/DDBJ databases">
        <authorList>
            <person name="Krivoruchko A.V."/>
            <person name="Elkin A."/>
        </authorList>
    </citation>
    <scope>NUCLEOTIDE SEQUENCE</scope>
    <source>
        <strain evidence="6">IEGM 1391</strain>
    </source>
</reference>
<dbReference type="PROSITE" id="PS50977">
    <property type="entry name" value="HTH_TETR_2"/>
    <property type="match status" value="1"/>
</dbReference>
<dbReference type="EMBL" id="JAPWIJ010000001">
    <property type="protein sequence ID" value="MCZ4517097.1"/>
    <property type="molecule type" value="Genomic_DNA"/>
</dbReference>
<dbReference type="PRINTS" id="PR00455">
    <property type="entry name" value="HTHTETR"/>
</dbReference>
<evidence type="ECO:0000313" key="6">
    <source>
        <dbReference type="EMBL" id="MCZ4517097.1"/>
    </source>
</evidence>
<evidence type="ECO:0000256" key="2">
    <source>
        <dbReference type="ARBA" id="ARBA00023125"/>
    </source>
</evidence>
<proteinExistence type="predicted"/>
<comment type="caution">
    <text evidence="6">The sequence shown here is derived from an EMBL/GenBank/DDBJ whole genome shotgun (WGS) entry which is preliminary data.</text>
</comment>
<dbReference type="Proteomes" id="UP001081071">
    <property type="component" value="Unassembled WGS sequence"/>
</dbReference>
<gene>
    <name evidence="6" type="ORF">O4220_01120</name>
</gene>
<organism evidence="6 7">
    <name type="scientific">Rhodococcus ruber</name>
    <dbReference type="NCBI Taxonomy" id="1830"/>
    <lineage>
        <taxon>Bacteria</taxon>
        <taxon>Bacillati</taxon>
        <taxon>Actinomycetota</taxon>
        <taxon>Actinomycetes</taxon>
        <taxon>Mycobacteriales</taxon>
        <taxon>Nocardiaceae</taxon>
        <taxon>Rhodococcus</taxon>
    </lineage>
</organism>
<evidence type="ECO:0000256" key="4">
    <source>
        <dbReference type="PROSITE-ProRule" id="PRU00335"/>
    </source>
</evidence>
<evidence type="ECO:0000256" key="3">
    <source>
        <dbReference type="ARBA" id="ARBA00023163"/>
    </source>
</evidence>
<dbReference type="PANTHER" id="PTHR47506">
    <property type="entry name" value="TRANSCRIPTIONAL REGULATORY PROTEIN"/>
    <property type="match status" value="1"/>
</dbReference>
<protein>
    <submittedName>
        <fullName evidence="6">TetR/AcrR family transcriptional regulator</fullName>
    </submittedName>
</protein>
<evidence type="ECO:0000256" key="1">
    <source>
        <dbReference type="ARBA" id="ARBA00023015"/>
    </source>
</evidence>
<name>A0ABT4M825_9NOCA</name>
<keyword evidence="7" id="KW-1185">Reference proteome</keyword>
<feature type="DNA-binding region" description="H-T-H motif" evidence="4">
    <location>
        <begin position="28"/>
        <end position="47"/>
    </location>
</feature>
<evidence type="ECO:0000313" key="7">
    <source>
        <dbReference type="Proteomes" id="UP001081071"/>
    </source>
</evidence>
<dbReference type="Pfam" id="PF00440">
    <property type="entry name" value="TetR_N"/>
    <property type="match status" value="1"/>
</dbReference>
<dbReference type="PANTHER" id="PTHR47506:SF7">
    <property type="entry name" value="TRANSCRIPTIONAL REGULATORY PROTEIN"/>
    <property type="match status" value="1"/>
</dbReference>
<evidence type="ECO:0000259" key="5">
    <source>
        <dbReference type="PROSITE" id="PS50977"/>
    </source>
</evidence>
<dbReference type="InterPro" id="IPR009057">
    <property type="entry name" value="Homeodomain-like_sf"/>
</dbReference>
<accession>A0ABT4M825</accession>
<sequence>MTSTEIGRAQVVNAADELFYARGIQAVGMDELRAKAGISLKRLYTLFPSKTAIVAEVLRGRTQQWNDGIHAEAAAHESPRGKLLSIFDFLDHWFRQDDFRGCAFINSFGELGATMPEVADAAHHHKKSFIEYVTALAVEAGCEPTVGLQIALLAEGAQTTAAITELAESASAAKTAAEILLNSSAE</sequence>
<dbReference type="InterPro" id="IPR001647">
    <property type="entry name" value="HTH_TetR"/>
</dbReference>
<dbReference type="InterPro" id="IPR036271">
    <property type="entry name" value="Tet_transcr_reg_TetR-rel_C_sf"/>
</dbReference>
<keyword evidence="1" id="KW-0805">Transcription regulation</keyword>
<keyword evidence="3" id="KW-0804">Transcription</keyword>
<dbReference type="RefSeq" id="WP_269601709.1">
    <property type="nucleotide sequence ID" value="NZ_JAPWIJ010000001.1"/>
</dbReference>
<dbReference type="SUPFAM" id="SSF46689">
    <property type="entry name" value="Homeodomain-like"/>
    <property type="match status" value="1"/>
</dbReference>
<feature type="domain" description="HTH tetR-type" evidence="5">
    <location>
        <begin position="5"/>
        <end position="65"/>
    </location>
</feature>
<dbReference type="SUPFAM" id="SSF48498">
    <property type="entry name" value="Tetracyclin repressor-like, C-terminal domain"/>
    <property type="match status" value="1"/>
</dbReference>